<keyword evidence="6 22" id="KW-0436">Ligase</keyword>
<evidence type="ECO:0000256" key="5">
    <source>
        <dbReference type="ARBA" id="ARBA00022073"/>
    </source>
</evidence>
<dbReference type="GO" id="GO:0006303">
    <property type="term" value="P:double-strand break repair via nonhomologous end joining"/>
    <property type="evidence" value="ECO:0007669"/>
    <property type="project" value="TreeGrafter"/>
</dbReference>
<dbReference type="KEGG" id="clus:A9F13_09g01045"/>
<evidence type="ECO:0000256" key="1">
    <source>
        <dbReference type="ARBA" id="ARBA00001946"/>
    </source>
</evidence>
<dbReference type="EMBL" id="LYUB02000009">
    <property type="protein sequence ID" value="OVF08177.1"/>
    <property type="molecule type" value="Genomic_DNA"/>
</dbReference>
<keyword evidence="10" id="KW-0227">DNA damage</keyword>
<dbReference type="Gene3D" id="2.40.50.140">
    <property type="entry name" value="Nucleic acid-binding proteins"/>
    <property type="match status" value="1"/>
</dbReference>
<evidence type="ECO:0000256" key="2">
    <source>
        <dbReference type="ARBA" id="ARBA00004123"/>
    </source>
</evidence>
<dbReference type="PANTHER" id="PTHR45997">
    <property type="entry name" value="DNA LIGASE 4"/>
    <property type="match status" value="1"/>
</dbReference>
<dbReference type="InterPro" id="IPR029710">
    <property type="entry name" value="LIG4"/>
</dbReference>
<accession>A0AA91T1P1</accession>
<sequence length="961" mass="111252">MSVSTSFLDNVKEPENFNPEPAPFDLIISELVLKLESTNHENMAPFGTVSAKKVNIIEEFIKLWRTHFGVNISPALSLIFPNKDSRKYFIKDVALTRLVIKLLRLQQGSTDYSIIKNWKKSYQQKIQLTGSNEHRSTGDLPLIIARIMSRRRDPNSVVETSVTVTEVNDVLDKLSQNTSASDQLEVLDPFLDRLTITEVRFFFQIILKESMLSFFERSFFIAWHPDAFNLYKVCNDIKKVFWLLTDPEKRLTPQQLCVQPMYSFIPQSSKSLTLSYENLCKKMKSGMSLSDKDPKLVNLYKDEGIQDHFLIEEKIDGDRMLMHMVEGNFKWHTRRRRDYTFIYGENYHLGSLTKHLTGAFHKNVKSIVLDGEMVAWSKDRQLVLPFGTLRSAAVQEALRQFDVVDVYEGNNSWPLFIIFDILHLNGQDLSNLPLFYRKDLLSKVVTNVPHRFEILEWVKASTPDDIKRNMQRIVSERNEGIMVKSFLSKYRVHSRDSTWIKVKPEYLENFGENLDLVVVGKIGRIKTSYICGLRDEEEEGCFKSFCMVANGFSKAVYRQIESKLYNFWVNYKERKPPEDIVKFGTRKPDFWINPANSIVLEIKARSIEVTAETPYAAGSTLHNLWCRAVREDKGYEECITLQQYQELKMRYSTDIFKQQTVNRARKRGFENSIYDKFATKKRQRIVPKSDVFQGLHFVVATDARDLQSHELITKEEIERRVKEYGGSILLHPKQENIQARNIIILGQYVTPRISMWVKEGFDIIRPQWVFDCIRYHTILGIEPQHIEQSGNAKLRRSASETTDKYGDSYVISFPSSKGLFKWLKKIPMSQQLSAGCLEDCRKDFYNAEKLSNMSLFAGSHFYVLEGGDNSTDNAIHKQAQRRILRFGGSLSLDATNCTYVVVPDEVLTNKKLQEAVRITSRKIAEGYEEGKKIPIIVMQSFINESIHQAKIVASEDFRVVI</sequence>
<evidence type="ECO:0000256" key="6">
    <source>
        <dbReference type="ARBA" id="ARBA00022598"/>
    </source>
</evidence>
<dbReference type="CDD" id="cd07968">
    <property type="entry name" value="OBF_DNA_ligase_IV"/>
    <property type="match status" value="1"/>
</dbReference>
<dbReference type="SMART" id="SM00292">
    <property type="entry name" value="BRCT"/>
    <property type="match status" value="2"/>
</dbReference>
<evidence type="ECO:0000256" key="8">
    <source>
        <dbReference type="ARBA" id="ARBA00022737"/>
    </source>
</evidence>
<dbReference type="GO" id="GO:0006297">
    <property type="term" value="P:nucleotide-excision repair, DNA gap filling"/>
    <property type="evidence" value="ECO:0007669"/>
    <property type="project" value="TreeGrafter"/>
</dbReference>
<dbReference type="InterPro" id="IPR036420">
    <property type="entry name" value="BRCT_dom_sf"/>
</dbReference>
<evidence type="ECO:0000256" key="12">
    <source>
        <dbReference type="ARBA" id="ARBA00022842"/>
    </source>
</evidence>
<dbReference type="CDD" id="cd07903">
    <property type="entry name" value="Adenylation_DNA_ligase_IV"/>
    <property type="match status" value="1"/>
</dbReference>
<dbReference type="AlphaFoldDB" id="A0AA91T1P1"/>
<evidence type="ECO:0000256" key="11">
    <source>
        <dbReference type="ARBA" id="ARBA00022840"/>
    </source>
</evidence>
<comment type="cofactor">
    <cofactor evidence="1">
        <name>Mg(2+)</name>
        <dbReference type="ChEBI" id="CHEBI:18420"/>
    </cofactor>
</comment>
<feature type="domain" description="BRCT" evidence="21">
    <location>
        <begin position="851"/>
        <end position="959"/>
    </location>
</feature>
<dbReference type="Pfam" id="PF01068">
    <property type="entry name" value="DNA_ligase_A_M"/>
    <property type="match status" value="1"/>
</dbReference>
<dbReference type="SUPFAM" id="SSF56091">
    <property type="entry name" value="DNA ligase/mRNA capping enzyme, catalytic domain"/>
    <property type="match status" value="1"/>
</dbReference>
<dbReference type="GO" id="GO:0003910">
    <property type="term" value="F:DNA ligase (ATP) activity"/>
    <property type="evidence" value="ECO:0007669"/>
    <property type="project" value="UniProtKB-EC"/>
</dbReference>
<dbReference type="GO" id="GO:0071897">
    <property type="term" value="P:DNA biosynthetic process"/>
    <property type="evidence" value="ECO:0007669"/>
    <property type="project" value="InterPro"/>
</dbReference>
<dbReference type="PROSITE" id="PS50160">
    <property type="entry name" value="DNA_LIGASE_A3"/>
    <property type="match status" value="1"/>
</dbReference>
<keyword evidence="15" id="KW-0539">Nucleus</keyword>
<evidence type="ECO:0000256" key="19">
    <source>
        <dbReference type="RuleBase" id="RU004196"/>
    </source>
</evidence>
<evidence type="ECO:0000256" key="16">
    <source>
        <dbReference type="ARBA" id="ARBA00030676"/>
    </source>
</evidence>
<protein>
    <recommendedName>
        <fullName evidence="5">DNA ligase 4</fullName>
        <ecNumber evidence="4">6.5.1.1</ecNumber>
    </recommendedName>
    <alternativeName>
        <fullName evidence="17">DNA ligase IV</fullName>
    </alternativeName>
    <alternativeName>
        <fullName evidence="16">Polydeoxyribonucleotide synthase [ATP] 4</fullName>
    </alternativeName>
</protein>
<dbReference type="Gene3D" id="3.30.470.30">
    <property type="entry name" value="DNA ligase/mRNA capping enzyme"/>
    <property type="match status" value="1"/>
</dbReference>
<evidence type="ECO:0000256" key="10">
    <source>
        <dbReference type="ARBA" id="ARBA00022763"/>
    </source>
</evidence>
<dbReference type="Pfam" id="PF04675">
    <property type="entry name" value="DNA_ligase_A_N"/>
    <property type="match status" value="1"/>
</dbReference>
<dbReference type="NCBIfam" id="TIGR00574">
    <property type="entry name" value="dnl1"/>
    <property type="match status" value="1"/>
</dbReference>
<dbReference type="Proteomes" id="UP000195602">
    <property type="component" value="Unassembled WGS sequence"/>
</dbReference>
<evidence type="ECO:0000256" key="3">
    <source>
        <dbReference type="ARBA" id="ARBA00007572"/>
    </source>
</evidence>
<keyword evidence="13" id="KW-0233">DNA recombination</keyword>
<organism evidence="22 23">
    <name type="scientific">Clavispora lusitaniae</name>
    <name type="common">Candida lusitaniae</name>
    <dbReference type="NCBI Taxonomy" id="36911"/>
    <lineage>
        <taxon>Eukaryota</taxon>
        <taxon>Fungi</taxon>
        <taxon>Dikarya</taxon>
        <taxon>Ascomycota</taxon>
        <taxon>Saccharomycotina</taxon>
        <taxon>Pichiomycetes</taxon>
        <taxon>Metschnikowiaceae</taxon>
        <taxon>Clavispora</taxon>
    </lineage>
</organism>
<keyword evidence="14" id="KW-0234">DNA repair</keyword>
<comment type="caution">
    <text evidence="22">The sequence shown here is derived from an EMBL/GenBank/DDBJ whole genome shotgun (WGS) entry which is preliminary data.</text>
</comment>
<dbReference type="InterPro" id="IPR036599">
    <property type="entry name" value="DNA_ligase_N_sf"/>
</dbReference>
<reference evidence="22 23" key="1">
    <citation type="submission" date="2017-04" db="EMBL/GenBank/DDBJ databases">
        <title>Draft genome of the yeast Clavispora lusitaniae type strain CBS 6936.</title>
        <authorList>
            <person name="Durrens P."/>
            <person name="Klopp C."/>
            <person name="Biteau N."/>
            <person name="Fitton-Ouhabi V."/>
            <person name="Dementhon K."/>
            <person name="Accoceberry I."/>
            <person name="Sherman D.J."/>
            <person name="Noel T."/>
        </authorList>
    </citation>
    <scope>NUCLEOTIDE SEQUENCE [LARGE SCALE GENOMIC DNA]</scope>
    <source>
        <strain evidence="22 23">CBS 6936</strain>
    </source>
</reference>
<dbReference type="PANTHER" id="PTHR45997:SF1">
    <property type="entry name" value="DNA LIGASE 4"/>
    <property type="match status" value="1"/>
</dbReference>
<evidence type="ECO:0000256" key="18">
    <source>
        <dbReference type="ARBA" id="ARBA00034003"/>
    </source>
</evidence>
<dbReference type="EC" id="6.5.1.1" evidence="4"/>
<dbReference type="SUPFAM" id="SSF50249">
    <property type="entry name" value="Nucleic acid-binding proteins"/>
    <property type="match status" value="1"/>
</dbReference>
<feature type="domain" description="BRCT" evidence="21">
    <location>
        <begin position="687"/>
        <end position="786"/>
    </location>
</feature>
<evidence type="ECO:0000256" key="4">
    <source>
        <dbReference type="ARBA" id="ARBA00012727"/>
    </source>
</evidence>
<dbReference type="PROSITE" id="PS50172">
    <property type="entry name" value="BRCT"/>
    <property type="match status" value="2"/>
</dbReference>
<dbReference type="Gene3D" id="3.40.50.10190">
    <property type="entry name" value="BRCT domain"/>
    <property type="match status" value="2"/>
</dbReference>
<evidence type="ECO:0000256" key="9">
    <source>
        <dbReference type="ARBA" id="ARBA00022741"/>
    </source>
</evidence>
<proteinExistence type="inferred from homology"/>
<dbReference type="GO" id="GO:0003677">
    <property type="term" value="F:DNA binding"/>
    <property type="evidence" value="ECO:0007669"/>
    <property type="project" value="InterPro"/>
</dbReference>
<dbReference type="GO" id="GO:0005524">
    <property type="term" value="F:ATP binding"/>
    <property type="evidence" value="ECO:0007669"/>
    <property type="project" value="UniProtKB-KW"/>
</dbReference>
<keyword evidence="9" id="KW-0547">Nucleotide-binding</keyword>
<evidence type="ECO:0000313" key="22">
    <source>
        <dbReference type="EMBL" id="OVF08177.1"/>
    </source>
</evidence>
<comment type="subcellular location">
    <subcellularLocation>
        <location evidence="2">Nucleus</location>
    </subcellularLocation>
</comment>
<dbReference type="Gene3D" id="1.10.3260.10">
    <property type="entry name" value="DNA ligase, ATP-dependent, N-terminal domain"/>
    <property type="match status" value="1"/>
</dbReference>
<dbReference type="GO" id="GO:0032807">
    <property type="term" value="C:DNA ligase IV complex"/>
    <property type="evidence" value="ECO:0007669"/>
    <property type="project" value="TreeGrafter"/>
</dbReference>
<feature type="domain" description="ATP-dependent DNA ligase family profile" evidence="20">
    <location>
        <begin position="407"/>
        <end position="535"/>
    </location>
</feature>
<evidence type="ECO:0000256" key="14">
    <source>
        <dbReference type="ARBA" id="ARBA00023204"/>
    </source>
</evidence>
<dbReference type="InterPro" id="IPR012340">
    <property type="entry name" value="NA-bd_OB-fold"/>
</dbReference>
<evidence type="ECO:0000256" key="13">
    <source>
        <dbReference type="ARBA" id="ARBA00023172"/>
    </source>
</evidence>
<evidence type="ECO:0000259" key="21">
    <source>
        <dbReference type="PROSITE" id="PS50172"/>
    </source>
</evidence>
<comment type="similarity">
    <text evidence="3 19">Belongs to the ATP-dependent DNA ligase family.</text>
</comment>
<evidence type="ECO:0000313" key="23">
    <source>
        <dbReference type="Proteomes" id="UP000195602"/>
    </source>
</evidence>
<gene>
    <name evidence="22" type="ORF">A9F13_09g01045</name>
</gene>
<evidence type="ECO:0000259" key="20">
    <source>
        <dbReference type="PROSITE" id="PS50160"/>
    </source>
</evidence>
<dbReference type="GO" id="GO:0046872">
    <property type="term" value="F:metal ion binding"/>
    <property type="evidence" value="ECO:0007669"/>
    <property type="project" value="UniProtKB-KW"/>
</dbReference>
<evidence type="ECO:0000256" key="15">
    <source>
        <dbReference type="ARBA" id="ARBA00023242"/>
    </source>
</evidence>
<dbReference type="InterPro" id="IPR001357">
    <property type="entry name" value="BRCT_dom"/>
</dbReference>
<dbReference type="InterPro" id="IPR012310">
    <property type="entry name" value="DNA_ligase_ATP-dep_cent"/>
</dbReference>
<keyword evidence="12" id="KW-0460">Magnesium</keyword>
<comment type="catalytic activity">
    <reaction evidence="18">
        <text>ATP + (deoxyribonucleotide)n-3'-hydroxyl + 5'-phospho-(deoxyribonucleotide)m = (deoxyribonucleotide)n+m + AMP + diphosphate.</text>
        <dbReference type="EC" id="6.5.1.1"/>
    </reaction>
</comment>
<name>A0AA91T1P1_CLALS</name>
<dbReference type="SUPFAM" id="SSF52113">
    <property type="entry name" value="BRCT domain"/>
    <property type="match status" value="2"/>
</dbReference>
<keyword evidence="8" id="KW-0677">Repeat</keyword>
<dbReference type="InterPro" id="IPR012308">
    <property type="entry name" value="DNA_ligase_ATP-dep_N"/>
</dbReference>
<dbReference type="InterPro" id="IPR000977">
    <property type="entry name" value="DNA_ligase_ATP-dep"/>
</dbReference>
<dbReference type="InterPro" id="IPR044125">
    <property type="entry name" value="Adenylation_DNA_ligase_IV"/>
</dbReference>
<keyword evidence="11" id="KW-0067">ATP-binding</keyword>
<evidence type="ECO:0000256" key="7">
    <source>
        <dbReference type="ARBA" id="ARBA00022723"/>
    </source>
</evidence>
<dbReference type="Pfam" id="PF00533">
    <property type="entry name" value="BRCT"/>
    <property type="match status" value="1"/>
</dbReference>
<dbReference type="GO" id="GO:0006310">
    <property type="term" value="P:DNA recombination"/>
    <property type="evidence" value="ECO:0007669"/>
    <property type="project" value="UniProtKB-KW"/>
</dbReference>
<keyword evidence="7" id="KW-0479">Metal-binding</keyword>
<evidence type="ECO:0000256" key="17">
    <source>
        <dbReference type="ARBA" id="ARBA00031942"/>
    </source>
</evidence>